<gene>
    <name evidence="2" type="ORF">FTO68_07525</name>
</gene>
<sequence length="411" mass="44013">MKTAQEINDRIRSGEAIVIPAHEFKKRVRNGERFTVEDVDVITCGTFGVMSGTYAVLTVPVAPPGTFRKAESLFLNGVPAYPGPCPNERLGLVDCIVYGTAQRDESYGGGHLFADLAAGKTIEVEAGADGRRYTDEITLSDCGFARLHTTRSAFKNYTAFLRREEGMLETIFSVTGLHGPCREISVSGCGEVNPVQNDPSLRSLAPGTPVLLNGTNGIITGTGTRSTPERPNLACSAGMDGMDPLMMGGFITSDGPECLTSVAAAIPVLDSQTLEGLMVLDEEILLPVADISDRQPIGESDYGRIWRGTDRGVRIYPEQCLDCTPCTARSICPAGAIGESFAIDRSLCLACGACASVCKGRVFSINLGTLDISGNEIPVTLRQSDRTRAERLCRNLAARIREGTFFLREGA</sequence>
<dbReference type="AlphaFoldDB" id="A0ABD4TIS0"/>
<dbReference type="PROSITE" id="PS51379">
    <property type="entry name" value="4FE4S_FER_2"/>
    <property type="match status" value="2"/>
</dbReference>
<evidence type="ECO:0000259" key="1">
    <source>
        <dbReference type="PROSITE" id="PS51379"/>
    </source>
</evidence>
<dbReference type="Proteomes" id="UP001524383">
    <property type="component" value="Unassembled WGS sequence"/>
</dbReference>
<dbReference type="InterPro" id="IPR017677">
    <property type="entry name" value="Methan_mark_16"/>
</dbReference>
<dbReference type="RefSeq" id="WP_255332785.1">
    <property type="nucleotide sequence ID" value="NZ_VOTZ01000014.1"/>
</dbReference>
<organism evidence="2 3">
    <name type="scientific">Methanocalculus taiwanensis</name>
    <dbReference type="NCBI Taxonomy" id="106207"/>
    <lineage>
        <taxon>Archaea</taxon>
        <taxon>Methanobacteriati</taxon>
        <taxon>Methanobacteriota</taxon>
        <taxon>Stenosarchaea group</taxon>
        <taxon>Methanomicrobia</taxon>
        <taxon>Methanomicrobiales</taxon>
        <taxon>Methanocalculaceae</taxon>
        <taxon>Methanocalculus</taxon>
    </lineage>
</organism>
<feature type="domain" description="4Fe-4S ferredoxin-type" evidence="1">
    <location>
        <begin position="311"/>
        <end position="337"/>
    </location>
</feature>
<evidence type="ECO:0000313" key="2">
    <source>
        <dbReference type="EMBL" id="MCQ1538834.1"/>
    </source>
</evidence>
<protein>
    <submittedName>
        <fullName evidence="2">Methanogenesis marker 16 metalloprotein</fullName>
    </submittedName>
</protein>
<dbReference type="InterPro" id="IPR017896">
    <property type="entry name" value="4Fe4S_Fe-S-bd"/>
</dbReference>
<keyword evidence="3" id="KW-1185">Reference proteome</keyword>
<dbReference type="InterPro" id="IPR002708">
    <property type="entry name" value="HcyBio"/>
</dbReference>
<dbReference type="NCBIfam" id="TIGR03287">
    <property type="entry name" value="methan_mark_16"/>
    <property type="match status" value="1"/>
</dbReference>
<comment type="caution">
    <text evidence="2">The sequence shown here is derived from an EMBL/GenBank/DDBJ whole genome shotgun (WGS) entry which is preliminary data.</text>
</comment>
<reference evidence="2 3" key="1">
    <citation type="submission" date="2019-08" db="EMBL/GenBank/DDBJ databases">
        <authorList>
            <person name="Chen S.-C."/>
            <person name="Lai M.-C."/>
            <person name="You Y.-T."/>
        </authorList>
    </citation>
    <scope>NUCLEOTIDE SEQUENCE [LARGE SCALE GENOMIC DNA]</scope>
    <source>
        <strain evidence="2 3">P2F9704a</strain>
    </source>
</reference>
<evidence type="ECO:0000313" key="3">
    <source>
        <dbReference type="Proteomes" id="UP001524383"/>
    </source>
</evidence>
<dbReference type="Pfam" id="PF01837">
    <property type="entry name" value="HcyBio"/>
    <property type="match status" value="1"/>
</dbReference>
<accession>A0ABD4TIS0</accession>
<dbReference type="EMBL" id="VOTZ01000014">
    <property type="protein sequence ID" value="MCQ1538834.1"/>
    <property type="molecule type" value="Genomic_DNA"/>
</dbReference>
<proteinExistence type="predicted"/>
<feature type="domain" description="4Fe-4S ferredoxin-type" evidence="1">
    <location>
        <begin position="339"/>
        <end position="368"/>
    </location>
</feature>
<dbReference type="Gene3D" id="3.30.70.20">
    <property type="match status" value="1"/>
</dbReference>
<dbReference type="SUPFAM" id="SSF54862">
    <property type="entry name" value="4Fe-4S ferredoxins"/>
    <property type="match status" value="1"/>
</dbReference>
<name>A0ABD4TIS0_9EURY</name>